<dbReference type="Proteomes" id="UP001158045">
    <property type="component" value="Unassembled WGS sequence"/>
</dbReference>
<gene>
    <name evidence="5" type="ORF">QE109_06525</name>
</gene>
<dbReference type="SUPFAM" id="SSF46785">
    <property type="entry name" value="Winged helix' DNA-binding domain"/>
    <property type="match status" value="1"/>
</dbReference>
<dbReference type="PANTHER" id="PTHR44846:SF1">
    <property type="entry name" value="MANNOSYL-D-GLYCERATE TRANSPORT_METABOLISM SYSTEM REPRESSOR MNGR-RELATED"/>
    <property type="match status" value="1"/>
</dbReference>
<dbReference type="InterPro" id="IPR036388">
    <property type="entry name" value="WH-like_DNA-bd_sf"/>
</dbReference>
<evidence type="ECO:0000313" key="5">
    <source>
        <dbReference type="EMBL" id="MDH8677794.1"/>
    </source>
</evidence>
<dbReference type="RefSeq" id="WP_281093615.1">
    <property type="nucleotide sequence ID" value="NZ_JARYZI010000003.1"/>
</dbReference>
<dbReference type="PROSITE" id="PS50949">
    <property type="entry name" value="HTH_GNTR"/>
    <property type="match status" value="1"/>
</dbReference>
<keyword evidence="2" id="KW-0238">DNA-binding</keyword>
<comment type="caution">
    <text evidence="5">The sequence shown here is derived from an EMBL/GenBank/DDBJ whole genome shotgun (WGS) entry which is preliminary data.</text>
</comment>
<evidence type="ECO:0000256" key="2">
    <source>
        <dbReference type="ARBA" id="ARBA00023125"/>
    </source>
</evidence>
<organism evidence="5 6">
    <name type="scientific">Fusibacter bizertensis</name>
    <dbReference type="NCBI Taxonomy" id="1488331"/>
    <lineage>
        <taxon>Bacteria</taxon>
        <taxon>Bacillati</taxon>
        <taxon>Bacillota</taxon>
        <taxon>Clostridia</taxon>
        <taxon>Eubacteriales</taxon>
        <taxon>Eubacteriales Family XII. Incertae Sedis</taxon>
        <taxon>Fusibacter</taxon>
    </lineage>
</organism>
<dbReference type="SMART" id="SM00866">
    <property type="entry name" value="UTRA"/>
    <property type="match status" value="1"/>
</dbReference>
<dbReference type="PANTHER" id="PTHR44846">
    <property type="entry name" value="MANNOSYL-D-GLYCERATE TRANSPORT/METABOLISM SYSTEM REPRESSOR MNGR-RELATED"/>
    <property type="match status" value="1"/>
</dbReference>
<accession>A0ABT6NBJ6</accession>
<proteinExistence type="predicted"/>
<dbReference type="EMBL" id="JARYZI010000003">
    <property type="protein sequence ID" value="MDH8677794.1"/>
    <property type="molecule type" value="Genomic_DNA"/>
</dbReference>
<sequence>MKLNRKLHIPLYIQLKDQILMTIKSDDHAIGDMIQSEQELMKDYQVGRATVREAINELVKEGFLEKQQGRGTFIKRKETSLGFEPLLSLSYSLKMRGWEHQNQVLTKSQIDNIFSENLIVSPKLFYFERNRTIDGHPLGLEKFYFRPEFEALIADYNLEHSIGKLILEILKLPIEKLTQEVTILKATQEEAQMLKLNTGDDLMFMRRWLYVKGIEGVYQYYEFKVPVGVSAFPADLL</sequence>
<evidence type="ECO:0000259" key="4">
    <source>
        <dbReference type="PROSITE" id="PS50949"/>
    </source>
</evidence>
<dbReference type="Gene3D" id="1.10.10.10">
    <property type="entry name" value="Winged helix-like DNA-binding domain superfamily/Winged helix DNA-binding domain"/>
    <property type="match status" value="1"/>
</dbReference>
<dbReference type="PRINTS" id="PR00035">
    <property type="entry name" value="HTHGNTR"/>
</dbReference>
<protein>
    <submittedName>
        <fullName evidence="5">GntR family transcriptional regulator</fullName>
    </submittedName>
</protein>
<evidence type="ECO:0000313" key="6">
    <source>
        <dbReference type="Proteomes" id="UP001158045"/>
    </source>
</evidence>
<keyword evidence="1" id="KW-0805">Transcription regulation</keyword>
<dbReference type="Pfam" id="PF00392">
    <property type="entry name" value="GntR"/>
    <property type="match status" value="1"/>
</dbReference>
<evidence type="ECO:0000256" key="3">
    <source>
        <dbReference type="ARBA" id="ARBA00023163"/>
    </source>
</evidence>
<dbReference type="InterPro" id="IPR028978">
    <property type="entry name" value="Chorismate_lyase_/UTRA_dom_sf"/>
</dbReference>
<dbReference type="Pfam" id="PF07702">
    <property type="entry name" value="UTRA"/>
    <property type="match status" value="1"/>
</dbReference>
<dbReference type="InterPro" id="IPR036390">
    <property type="entry name" value="WH_DNA-bd_sf"/>
</dbReference>
<dbReference type="SMART" id="SM00345">
    <property type="entry name" value="HTH_GNTR"/>
    <property type="match status" value="1"/>
</dbReference>
<name>A0ABT6NBJ6_9FIRM</name>
<feature type="domain" description="HTH gntR-type" evidence="4">
    <location>
        <begin position="9"/>
        <end position="77"/>
    </location>
</feature>
<dbReference type="InterPro" id="IPR050679">
    <property type="entry name" value="Bact_HTH_transcr_reg"/>
</dbReference>
<reference evidence="5 6" key="1">
    <citation type="submission" date="2023-04" db="EMBL/GenBank/DDBJ databases">
        <title>Fusibacter bizertensis strain WBS, isolated from littoral bottom sediments of the Arctic seas - biochemical and genomic analysis.</title>
        <authorList>
            <person name="Brioukhanov A.L."/>
        </authorList>
    </citation>
    <scope>NUCLEOTIDE SEQUENCE [LARGE SCALE GENOMIC DNA]</scope>
    <source>
        <strain evidence="5 6">WBS</strain>
    </source>
</reference>
<evidence type="ECO:0000256" key="1">
    <source>
        <dbReference type="ARBA" id="ARBA00023015"/>
    </source>
</evidence>
<keyword evidence="3" id="KW-0804">Transcription</keyword>
<dbReference type="Gene3D" id="3.40.1410.10">
    <property type="entry name" value="Chorismate lyase-like"/>
    <property type="match status" value="1"/>
</dbReference>
<keyword evidence="6" id="KW-1185">Reference proteome</keyword>
<dbReference type="SUPFAM" id="SSF64288">
    <property type="entry name" value="Chorismate lyase-like"/>
    <property type="match status" value="1"/>
</dbReference>
<dbReference type="InterPro" id="IPR000524">
    <property type="entry name" value="Tscrpt_reg_HTH_GntR"/>
</dbReference>
<dbReference type="InterPro" id="IPR011663">
    <property type="entry name" value="UTRA"/>
</dbReference>
<dbReference type="CDD" id="cd07377">
    <property type="entry name" value="WHTH_GntR"/>
    <property type="match status" value="1"/>
</dbReference>